<dbReference type="Pfam" id="PF04189">
    <property type="entry name" value="Gcd10p"/>
    <property type="match status" value="1"/>
</dbReference>
<evidence type="ECO:0000313" key="7">
    <source>
        <dbReference type="EnsemblMetazoa" id="XP_016982899.1"/>
    </source>
</evidence>
<evidence type="ECO:0000256" key="1">
    <source>
        <dbReference type="ARBA" id="ARBA00004123"/>
    </source>
</evidence>
<evidence type="ECO:0000313" key="8">
    <source>
        <dbReference type="Proteomes" id="UP001652680"/>
    </source>
</evidence>
<dbReference type="PANTHER" id="PTHR12945:SF0">
    <property type="entry name" value="TRNA (ADENINE(58)-N(1))-METHYLTRANSFERASE NON-CATALYTIC SUBUNIT TRM6"/>
    <property type="match status" value="1"/>
</dbReference>
<dbReference type="EnsemblMetazoa" id="XM_017127410.2">
    <property type="protein sequence ID" value="XP_016982899.1"/>
    <property type="gene ID" value="LOC108047295"/>
</dbReference>
<name>A0A6P4F1L0_DRORH</name>
<dbReference type="GO" id="GO:0031515">
    <property type="term" value="C:tRNA (m1A) methyltransferase complex"/>
    <property type="evidence" value="ECO:0007669"/>
    <property type="project" value="UniProtKB-UniRule"/>
</dbReference>
<evidence type="ECO:0000256" key="3">
    <source>
        <dbReference type="ARBA" id="ARBA00021704"/>
    </source>
</evidence>
<dbReference type="PANTHER" id="PTHR12945">
    <property type="entry name" value="TRANSLATION INITIATION FACTOR EIF3-RELATED"/>
    <property type="match status" value="1"/>
</dbReference>
<dbReference type="Proteomes" id="UP001652680">
    <property type="component" value="Unassembled WGS sequence"/>
</dbReference>
<dbReference type="RefSeq" id="XP_016982899.1">
    <property type="nucleotide sequence ID" value="XM_017127410.1"/>
</dbReference>
<dbReference type="GeneID" id="108047295"/>
<keyword evidence="5 6" id="KW-0539">Nucleus</keyword>
<dbReference type="OrthoDB" id="10254665at2759"/>
<evidence type="ECO:0000256" key="2">
    <source>
        <dbReference type="ARBA" id="ARBA00008320"/>
    </source>
</evidence>
<evidence type="ECO:0000256" key="6">
    <source>
        <dbReference type="PIRNR" id="PIRNR038170"/>
    </source>
</evidence>
<sequence length="444" mass="49949">MATEESTPRIQLGDYIVIQRQKYTKLQKFGSLDTTATLGKETLELKSLLDQPYGSTFKMCVKETKPGKRGAQRQHTLELCSETELRSTREVLGISSSGADNRDIRDDGEAQTLKPEDIAQLREEGNDSSKIIEKLVENSKTFHNRTEYSQEKYLLKKEKKYFEFVQIRQPTIRLMLDIFYRQDSEKVMGIRVDTLSQIISYSGVCGFGSYLLYESGTNGILPAAMLNSIGAGTEGTLVHMHPGNVPQKQSLLALKLPLEQQQRCVSVNLYSVLRVFYQGEEAKTIDLPPVEPSEEQAQELLTDTLAEEQPEAIEPITKKPKLEEVKSGREGAKGPPRWHLENKRATALMNAGFDSLVLAPKEHPTSILQALLPLVKPSRPIVVFSTCRELLQETFMELKTSGKVTGLHLTSNWLRTYQILPNRTHPEVNMSGNSGYLLTGYTLR</sequence>
<evidence type="ECO:0000256" key="5">
    <source>
        <dbReference type="ARBA" id="ARBA00023242"/>
    </source>
</evidence>
<keyword evidence="4 6" id="KW-0819">tRNA processing</keyword>
<dbReference type="FunFam" id="3.40.50.150:FF:000566">
    <property type="entry name" value="tRNA (adenine(58)-N(1))-methyltransferase non-catalytic subunit TRM6"/>
    <property type="match status" value="1"/>
</dbReference>
<dbReference type="PIRSF" id="PIRSF038170">
    <property type="entry name" value="tRNA_m1A_mtfrase"/>
    <property type="match status" value="1"/>
</dbReference>
<keyword evidence="8" id="KW-1185">Reference proteome</keyword>
<dbReference type="GO" id="GO:0030488">
    <property type="term" value="P:tRNA methylation"/>
    <property type="evidence" value="ECO:0007669"/>
    <property type="project" value="InterPro"/>
</dbReference>
<dbReference type="AlphaFoldDB" id="A0A6P4F1L0"/>
<reference evidence="9" key="2">
    <citation type="submission" date="2025-04" db="UniProtKB">
        <authorList>
            <consortium name="RefSeq"/>
        </authorList>
    </citation>
    <scope>IDENTIFICATION</scope>
</reference>
<dbReference type="GO" id="GO:0005634">
    <property type="term" value="C:nucleus"/>
    <property type="evidence" value="ECO:0007669"/>
    <property type="project" value="UniProtKB-SubCell"/>
</dbReference>
<comment type="subunit">
    <text evidence="6">Heterotetramer.</text>
</comment>
<proteinExistence type="inferred from homology"/>
<dbReference type="InterPro" id="IPR017423">
    <property type="entry name" value="TRM6"/>
</dbReference>
<organism evidence="9">
    <name type="scientific">Drosophila rhopaloa</name>
    <name type="common">Fruit fly</name>
    <dbReference type="NCBI Taxonomy" id="1041015"/>
    <lineage>
        <taxon>Eukaryota</taxon>
        <taxon>Metazoa</taxon>
        <taxon>Ecdysozoa</taxon>
        <taxon>Arthropoda</taxon>
        <taxon>Hexapoda</taxon>
        <taxon>Insecta</taxon>
        <taxon>Pterygota</taxon>
        <taxon>Neoptera</taxon>
        <taxon>Endopterygota</taxon>
        <taxon>Diptera</taxon>
        <taxon>Brachycera</taxon>
        <taxon>Muscomorpha</taxon>
        <taxon>Ephydroidea</taxon>
        <taxon>Drosophilidae</taxon>
        <taxon>Drosophila</taxon>
        <taxon>Sophophora</taxon>
    </lineage>
</organism>
<protein>
    <recommendedName>
        <fullName evidence="3 6">tRNA (adenine(58)-N(1))-methyltransferase non-catalytic subunit TRM6</fullName>
    </recommendedName>
</protein>
<comment type="subcellular location">
    <subcellularLocation>
        <location evidence="1 6">Nucleus</location>
    </subcellularLocation>
</comment>
<dbReference type="InterPro" id="IPR029063">
    <property type="entry name" value="SAM-dependent_MTases_sf"/>
</dbReference>
<dbReference type="OMA" id="TRCRPYQ"/>
<dbReference type="CTD" id="51605"/>
<reference evidence="8" key="1">
    <citation type="journal article" date="2021" name="Elife">
        <title>Highly contiguous assemblies of 101 drosophilid genomes.</title>
        <authorList>
            <person name="Kim B.Y."/>
            <person name="Wang J.R."/>
            <person name="Miller D.E."/>
            <person name="Barmina O."/>
            <person name="Delaney E."/>
            <person name="Thompson A."/>
            <person name="Comeault A.A."/>
            <person name="Peede D."/>
            <person name="D'Agostino E.R."/>
            <person name="Pelaez J."/>
            <person name="Aguilar J.M."/>
            <person name="Haji D."/>
            <person name="Matsunaga T."/>
            <person name="Armstrong E.E."/>
            <person name="Zych M."/>
            <person name="Ogawa Y."/>
            <person name="Stamenkovic-Radak M."/>
            <person name="Jelic M."/>
            <person name="Veselinovic M.S."/>
            <person name="Tanaskovic M."/>
            <person name="Eric P."/>
            <person name="Gao J.J."/>
            <person name="Katoh T.K."/>
            <person name="Toda M.J."/>
            <person name="Watabe H."/>
            <person name="Watada M."/>
            <person name="Davis J.S."/>
            <person name="Moyle L.C."/>
            <person name="Manoli G."/>
            <person name="Bertolini E."/>
            <person name="Kostal V."/>
            <person name="Hawley R.S."/>
            <person name="Takahashi A."/>
            <person name="Jones C.D."/>
            <person name="Price D.K."/>
            <person name="Whiteman N."/>
            <person name="Kopp A."/>
            <person name="Matute D.R."/>
            <person name="Petrov D.A."/>
        </authorList>
    </citation>
    <scope>NUCLEOTIDE SEQUENCE [LARGE SCALE GENOMIC DNA]</scope>
</reference>
<evidence type="ECO:0000313" key="9">
    <source>
        <dbReference type="RefSeq" id="XP_016982899.1"/>
    </source>
</evidence>
<evidence type="ECO:0000256" key="4">
    <source>
        <dbReference type="ARBA" id="ARBA00022694"/>
    </source>
</evidence>
<gene>
    <name evidence="9" type="primary">LOC108047295</name>
    <name evidence="7" type="synonym">108047295</name>
</gene>
<dbReference type="Gene3D" id="3.40.50.150">
    <property type="entry name" value="Vaccinia Virus protein VP39"/>
    <property type="match status" value="1"/>
</dbReference>
<accession>A0A6P4F1L0</accession>
<comment type="similarity">
    <text evidence="2 6">Belongs to the TRM6/GCD10 family.</text>
</comment>
<comment type="function">
    <text evidence="6">Substrate-binding subunit of tRNA (adenine-N1-)-methyltransferase, which catalyzes the formation of N1-methyladenine at position 58 (m1A58) in initiator methionyl-tRNA.</text>
</comment>
<reference evidence="7" key="3">
    <citation type="submission" date="2025-05" db="UniProtKB">
        <authorList>
            <consortium name="EnsemblMetazoa"/>
        </authorList>
    </citation>
    <scope>IDENTIFICATION</scope>
</reference>